<dbReference type="Proteomes" id="UP000663881">
    <property type="component" value="Unassembled WGS sequence"/>
</dbReference>
<evidence type="ECO:0000313" key="1">
    <source>
        <dbReference type="EMBL" id="CAF4426751.1"/>
    </source>
</evidence>
<dbReference type="AlphaFoldDB" id="A0A820QWN6"/>
<gene>
    <name evidence="1" type="ORF">OKA104_LOCUS52841</name>
</gene>
<evidence type="ECO:0000313" key="2">
    <source>
        <dbReference type="Proteomes" id="UP000663881"/>
    </source>
</evidence>
<comment type="caution">
    <text evidence="1">The sequence shown here is derived from an EMBL/GenBank/DDBJ whole genome shotgun (WGS) entry which is preliminary data.</text>
</comment>
<dbReference type="EMBL" id="CAJOAY010031596">
    <property type="protein sequence ID" value="CAF4426751.1"/>
    <property type="molecule type" value="Genomic_DNA"/>
</dbReference>
<name>A0A820QWN6_9BILA</name>
<protein>
    <submittedName>
        <fullName evidence="1">Uncharacterized protein</fullName>
    </submittedName>
</protein>
<sequence length="69" mass="7438">MVSNHSYQVQNRLESSSPSIINSIVDTTTTSISLSEFQTSQANASTTSMFPCQAVVLYDFDGANEGEIS</sequence>
<reference evidence="1" key="1">
    <citation type="submission" date="2021-02" db="EMBL/GenBank/DDBJ databases">
        <authorList>
            <person name="Nowell W R."/>
        </authorList>
    </citation>
    <scope>NUCLEOTIDE SEQUENCE</scope>
</reference>
<organism evidence="1 2">
    <name type="scientific">Adineta steineri</name>
    <dbReference type="NCBI Taxonomy" id="433720"/>
    <lineage>
        <taxon>Eukaryota</taxon>
        <taxon>Metazoa</taxon>
        <taxon>Spiralia</taxon>
        <taxon>Gnathifera</taxon>
        <taxon>Rotifera</taxon>
        <taxon>Eurotatoria</taxon>
        <taxon>Bdelloidea</taxon>
        <taxon>Adinetida</taxon>
        <taxon>Adinetidae</taxon>
        <taxon>Adineta</taxon>
    </lineage>
</organism>
<accession>A0A820QWN6</accession>
<feature type="non-terminal residue" evidence="1">
    <location>
        <position position="1"/>
    </location>
</feature>
<proteinExistence type="predicted"/>